<dbReference type="SUPFAM" id="SSF52540">
    <property type="entry name" value="P-loop containing nucleoside triphosphate hydrolases"/>
    <property type="match status" value="1"/>
</dbReference>
<dbReference type="EMBL" id="UOEM01000014">
    <property type="protein sequence ID" value="VAW10444.1"/>
    <property type="molecule type" value="Genomic_DNA"/>
</dbReference>
<keyword evidence="2" id="KW-0677">Repeat</keyword>
<keyword evidence="3" id="KW-0547">Nucleotide-binding</keyword>
<gene>
    <name evidence="6" type="ORF">MNBD_ALPHA09-154</name>
</gene>
<evidence type="ECO:0000256" key="2">
    <source>
        <dbReference type="ARBA" id="ARBA00022737"/>
    </source>
</evidence>
<dbReference type="SMART" id="SM00382">
    <property type="entry name" value="AAA"/>
    <property type="match status" value="1"/>
</dbReference>
<reference evidence="6" key="1">
    <citation type="submission" date="2018-06" db="EMBL/GenBank/DDBJ databases">
        <authorList>
            <person name="Zhirakovskaya E."/>
        </authorList>
    </citation>
    <scope>NUCLEOTIDE SEQUENCE</scope>
</reference>
<dbReference type="PROSITE" id="PS50893">
    <property type="entry name" value="ABC_TRANSPORTER_2"/>
    <property type="match status" value="1"/>
</dbReference>
<protein>
    <submittedName>
        <fullName evidence="6">Fructose ABC transporter, ATP-binding component FrcA</fullName>
    </submittedName>
</protein>
<dbReference type="InterPro" id="IPR003593">
    <property type="entry name" value="AAA+_ATPase"/>
</dbReference>
<organism evidence="6">
    <name type="scientific">hydrothermal vent metagenome</name>
    <dbReference type="NCBI Taxonomy" id="652676"/>
    <lineage>
        <taxon>unclassified sequences</taxon>
        <taxon>metagenomes</taxon>
        <taxon>ecological metagenomes</taxon>
    </lineage>
</organism>
<dbReference type="GO" id="GO:0005524">
    <property type="term" value="F:ATP binding"/>
    <property type="evidence" value="ECO:0007669"/>
    <property type="project" value="UniProtKB-KW"/>
</dbReference>
<dbReference type="PROSITE" id="PS00211">
    <property type="entry name" value="ABC_TRANSPORTER_1"/>
    <property type="match status" value="1"/>
</dbReference>
<dbReference type="AlphaFoldDB" id="A0A3B0TP74"/>
<name>A0A3B0TP74_9ZZZZ</name>
<evidence type="ECO:0000256" key="1">
    <source>
        <dbReference type="ARBA" id="ARBA00022448"/>
    </source>
</evidence>
<dbReference type="Pfam" id="PF00005">
    <property type="entry name" value="ABC_tran"/>
    <property type="match status" value="1"/>
</dbReference>
<dbReference type="InterPro" id="IPR027417">
    <property type="entry name" value="P-loop_NTPase"/>
</dbReference>
<dbReference type="InterPro" id="IPR003439">
    <property type="entry name" value="ABC_transporter-like_ATP-bd"/>
</dbReference>
<dbReference type="InterPro" id="IPR017871">
    <property type="entry name" value="ABC_transporter-like_CS"/>
</dbReference>
<evidence type="ECO:0000259" key="5">
    <source>
        <dbReference type="PROSITE" id="PS50893"/>
    </source>
</evidence>
<dbReference type="InterPro" id="IPR050107">
    <property type="entry name" value="ABC_carbohydrate_import_ATPase"/>
</dbReference>
<accession>A0A3B0TP74</accession>
<evidence type="ECO:0000313" key="6">
    <source>
        <dbReference type="EMBL" id="VAW10444.1"/>
    </source>
</evidence>
<feature type="domain" description="ABC transporter" evidence="5">
    <location>
        <begin position="9"/>
        <end position="251"/>
    </location>
</feature>
<keyword evidence="1" id="KW-0813">Transport</keyword>
<dbReference type="CDD" id="cd03216">
    <property type="entry name" value="ABC_Carb_Monos_I"/>
    <property type="match status" value="1"/>
</dbReference>
<dbReference type="GO" id="GO:0016887">
    <property type="term" value="F:ATP hydrolysis activity"/>
    <property type="evidence" value="ECO:0007669"/>
    <property type="project" value="InterPro"/>
</dbReference>
<evidence type="ECO:0000256" key="4">
    <source>
        <dbReference type="ARBA" id="ARBA00022840"/>
    </source>
</evidence>
<dbReference type="PANTHER" id="PTHR43790:SF9">
    <property type="entry name" value="GALACTOFURANOSE TRANSPORTER ATP-BINDING PROTEIN YTFR"/>
    <property type="match status" value="1"/>
</dbReference>
<dbReference type="Gene3D" id="3.40.50.300">
    <property type="entry name" value="P-loop containing nucleotide triphosphate hydrolases"/>
    <property type="match status" value="1"/>
</dbReference>
<sequence length="264" mass="28607">MSEKVQPVLQMTQISKSFGGLRALVDVDLDLYPNEILAIVGDNGAGKSTLIKVLTGVYKADKGQIRVDGEIMKIHNRRDSLNAGIAAVYQNLGLVDTLAAPANIFLGNEPTKHVLGIPFIDNARMREEAIAILRDRIGIEFPDIDEVTRNFSGGQRQAIAIARAVNGADLKVLVMDEPIAALGPEETRHTLDLIRSVRERGIPIILISHNLNHVFEVADRVLVMRGGVCAGIVEVKKSNQREVLGLIVGADFGEDAPASFHHSA</sequence>
<evidence type="ECO:0000256" key="3">
    <source>
        <dbReference type="ARBA" id="ARBA00022741"/>
    </source>
</evidence>
<proteinExistence type="predicted"/>
<dbReference type="PANTHER" id="PTHR43790">
    <property type="entry name" value="CARBOHYDRATE TRANSPORT ATP-BINDING PROTEIN MG119-RELATED"/>
    <property type="match status" value="1"/>
</dbReference>
<keyword evidence="4 6" id="KW-0067">ATP-binding</keyword>